<dbReference type="InterPro" id="IPR018060">
    <property type="entry name" value="HTH_AraC"/>
</dbReference>
<dbReference type="GO" id="GO:0003700">
    <property type="term" value="F:DNA-binding transcription factor activity"/>
    <property type="evidence" value="ECO:0007669"/>
    <property type="project" value="InterPro"/>
</dbReference>
<protein>
    <submittedName>
        <fullName evidence="4">Transcriptional regulator containing an amidase domain and an AraC-type DNA-binding HTH domain</fullName>
    </submittedName>
</protein>
<dbReference type="SUPFAM" id="SSF46689">
    <property type="entry name" value="Homeodomain-like"/>
    <property type="match status" value="2"/>
</dbReference>
<dbReference type="Pfam" id="PF01965">
    <property type="entry name" value="DJ-1_PfpI"/>
    <property type="match status" value="1"/>
</dbReference>
<evidence type="ECO:0000313" key="5">
    <source>
        <dbReference type="Proteomes" id="UP000006055"/>
    </source>
</evidence>
<dbReference type="KEGG" id="dti:Desti_5058"/>
<dbReference type="RefSeq" id="WP_014812771.1">
    <property type="nucleotide sequence ID" value="NC_018025.1"/>
</dbReference>
<dbReference type="AlphaFoldDB" id="I4CDM7"/>
<sequence length="335" mass="38451">MKKVTILAPYNTMATTIFGPMDIFNQAGRLWNRVTKSPQTPFFDVIIASADGLPIRSVNNVSIQPHCSITDVHQTDLIVISSATYIDRILEKNPELVPWIRDHYHRGAHVASICTGVFLLSETGLLDGKSATLHWGFADLFRKRYPQVKLEQDKMYLDHGRLYCSAGVSAGLDLSLYLVEKFCGRQAAVQSAKTMILDMGRVSQAPYEHFFFPKDHGDPLVVRAQDWLQQHSSENIDYERLARELRMSRRSMERRFRQSLGVTPLGYLQKLRVERAKSLLEEGTQTFSEITYQVGYEDIPFFRKLFIRLTGLRPNEYQRRFRGCSGEVYNGSEEE</sequence>
<dbReference type="Gene3D" id="1.10.10.60">
    <property type="entry name" value="Homeodomain-like"/>
    <property type="match status" value="1"/>
</dbReference>
<dbReference type="EMBL" id="CP003360">
    <property type="protein sequence ID" value="AFM27668.1"/>
    <property type="molecule type" value="Genomic_DNA"/>
</dbReference>
<dbReference type="Pfam" id="PF12833">
    <property type="entry name" value="HTH_18"/>
    <property type="match status" value="1"/>
</dbReference>
<dbReference type="PROSITE" id="PS01124">
    <property type="entry name" value="HTH_ARAC_FAMILY_2"/>
    <property type="match status" value="1"/>
</dbReference>
<reference evidence="5" key="1">
    <citation type="submission" date="2012-06" db="EMBL/GenBank/DDBJ databases">
        <title>Complete sequence of chromosome of Desulfomonile tiedjei DSM 6799.</title>
        <authorList>
            <person name="Lucas S."/>
            <person name="Copeland A."/>
            <person name="Lapidus A."/>
            <person name="Glavina del Rio T."/>
            <person name="Dalin E."/>
            <person name="Tice H."/>
            <person name="Bruce D."/>
            <person name="Goodwin L."/>
            <person name="Pitluck S."/>
            <person name="Peters L."/>
            <person name="Ovchinnikova G."/>
            <person name="Zeytun A."/>
            <person name="Lu M."/>
            <person name="Kyrpides N."/>
            <person name="Mavromatis K."/>
            <person name="Ivanova N."/>
            <person name="Brettin T."/>
            <person name="Detter J.C."/>
            <person name="Han C."/>
            <person name="Larimer F."/>
            <person name="Land M."/>
            <person name="Hauser L."/>
            <person name="Markowitz V."/>
            <person name="Cheng J.-F."/>
            <person name="Hugenholtz P."/>
            <person name="Woyke T."/>
            <person name="Wu D."/>
            <person name="Spring S."/>
            <person name="Schroeder M."/>
            <person name="Brambilla E."/>
            <person name="Klenk H.-P."/>
            <person name="Eisen J.A."/>
        </authorList>
    </citation>
    <scope>NUCLEOTIDE SEQUENCE [LARGE SCALE GENOMIC DNA]</scope>
    <source>
        <strain evidence="5">ATCC 49306 / DSM 6799 / DCB-1</strain>
    </source>
</reference>
<dbReference type="InterPro" id="IPR052158">
    <property type="entry name" value="INH-QAR"/>
</dbReference>
<keyword evidence="5" id="KW-1185">Reference proteome</keyword>
<dbReference type="HOGENOM" id="CLU_000445_59_0_7"/>
<dbReference type="GO" id="GO:0043565">
    <property type="term" value="F:sequence-specific DNA binding"/>
    <property type="evidence" value="ECO:0007669"/>
    <property type="project" value="InterPro"/>
</dbReference>
<gene>
    <name evidence="4" type="ordered locus">Desti_5058</name>
</gene>
<dbReference type="CDD" id="cd03138">
    <property type="entry name" value="GATase1_AraC_2"/>
    <property type="match status" value="1"/>
</dbReference>
<dbReference type="STRING" id="706587.Desti_5058"/>
<evidence type="ECO:0000259" key="3">
    <source>
        <dbReference type="PROSITE" id="PS01124"/>
    </source>
</evidence>
<feature type="domain" description="HTH araC/xylS-type" evidence="3">
    <location>
        <begin position="222"/>
        <end position="320"/>
    </location>
</feature>
<dbReference type="InterPro" id="IPR009057">
    <property type="entry name" value="Homeodomain-like_sf"/>
</dbReference>
<organism evidence="4 5">
    <name type="scientific">Desulfomonile tiedjei (strain ATCC 49306 / DSM 6799 / DCB-1)</name>
    <dbReference type="NCBI Taxonomy" id="706587"/>
    <lineage>
        <taxon>Bacteria</taxon>
        <taxon>Pseudomonadati</taxon>
        <taxon>Thermodesulfobacteriota</taxon>
        <taxon>Desulfomonilia</taxon>
        <taxon>Desulfomonilales</taxon>
        <taxon>Desulfomonilaceae</taxon>
        <taxon>Desulfomonile</taxon>
    </lineage>
</organism>
<keyword evidence="1" id="KW-0805">Transcription regulation</keyword>
<dbReference type="SUPFAM" id="SSF52317">
    <property type="entry name" value="Class I glutamine amidotransferase-like"/>
    <property type="match status" value="1"/>
</dbReference>
<name>I4CDM7_DESTA</name>
<dbReference type="Gene3D" id="3.40.50.880">
    <property type="match status" value="1"/>
</dbReference>
<dbReference type="OrthoDB" id="9798003at2"/>
<evidence type="ECO:0000256" key="2">
    <source>
        <dbReference type="ARBA" id="ARBA00023163"/>
    </source>
</evidence>
<accession>I4CDM7</accession>
<evidence type="ECO:0000256" key="1">
    <source>
        <dbReference type="ARBA" id="ARBA00023015"/>
    </source>
</evidence>
<dbReference type="InterPro" id="IPR002818">
    <property type="entry name" value="DJ-1/PfpI"/>
</dbReference>
<dbReference type="PANTHER" id="PTHR43130:SF3">
    <property type="entry name" value="HTH-TYPE TRANSCRIPTIONAL REGULATOR RV1931C"/>
    <property type="match status" value="1"/>
</dbReference>
<dbReference type="InterPro" id="IPR029062">
    <property type="entry name" value="Class_I_gatase-like"/>
</dbReference>
<keyword evidence="2" id="KW-0804">Transcription</keyword>
<dbReference type="Proteomes" id="UP000006055">
    <property type="component" value="Chromosome"/>
</dbReference>
<dbReference type="SMART" id="SM00342">
    <property type="entry name" value="HTH_ARAC"/>
    <property type="match status" value="1"/>
</dbReference>
<evidence type="ECO:0000313" key="4">
    <source>
        <dbReference type="EMBL" id="AFM27668.1"/>
    </source>
</evidence>
<keyword evidence="4" id="KW-0238">DNA-binding</keyword>
<dbReference type="eggNOG" id="COG4977">
    <property type="taxonomic scope" value="Bacteria"/>
</dbReference>
<dbReference type="PANTHER" id="PTHR43130">
    <property type="entry name" value="ARAC-FAMILY TRANSCRIPTIONAL REGULATOR"/>
    <property type="match status" value="1"/>
</dbReference>
<proteinExistence type="predicted"/>